<evidence type="ECO:0000256" key="1">
    <source>
        <dbReference type="ARBA" id="ARBA00002333"/>
    </source>
</evidence>
<evidence type="ECO:0008006" key="5">
    <source>
        <dbReference type="Google" id="ProtNLM"/>
    </source>
</evidence>
<organism evidence="3 4">
    <name type="scientific">Fibrella forsythiae</name>
    <dbReference type="NCBI Taxonomy" id="2817061"/>
    <lineage>
        <taxon>Bacteria</taxon>
        <taxon>Pseudomonadati</taxon>
        <taxon>Bacteroidota</taxon>
        <taxon>Cytophagia</taxon>
        <taxon>Cytophagales</taxon>
        <taxon>Spirosomataceae</taxon>
        <taxon>Fibrella</taxon>
    </lineage>
</organism>
<dbReference type="Pfam" id="PF07432">
    <property type="entry name" value="Hc1"/>
    <property type="match status" value="1"/>
</dbReference>
<comment type="caution">
    <text evidence="3">The sequence shown here is derived from an EMBL/GenBank/DDBJ whole genome shotgun (WGS) entry which is preliminary data.</text>
</comment>
<comment type="function">
    <text evidence="1">Might have a role analogous to that of eukaryotic histone proteins.</text>
</comment>
<accession>A0ABS3JME3</accession>
<dbReference type="Proteomes" id="UP000664628">
    <property type="component" value="Unassembled WGS sequence"/>
</dbReference>
<dbReference type="RefSeq" id="WP_207331129.1">
    <property type="nucleotide sequence ID" value="NZ_JAFMYW010000007.1"/>
</dbReference>
<gene>
    <name evidence="3" type="ORF">J2I46_21490</name>
</gene>
<evidence type="ECO:0000313" key="4">
    <source>
        <dbReference type="Proteomes" id="UP000664628"/>
    </source>
</evidence>
<name>A0ABS3JME3_9BACT</name>
<proteinExistence type="inferred from homology"/>
<protein>
    <recommendedName>
        <fullName evidence="5">Histone H1</fullName>
    </recommendedName>
</protein>
<evidence type="ECO:0000256" key="2">
    <source>
        <dbReference type="ARBA" id="ARBA00008424"/>
    </source>
</evidence>
<dbReference type="EMBL" id="JAFMYW010000007">
    <property type="protein sequence ID" value="MBO0951174.1"/>
    <property type="molecule type" value="Genomic_DNA"/>
</dbReference>
<evidence type="ECO:0000313" key="3">
    <source>
        <dbReference type="EMBL" id="MBO0951174.1"/>
    </source>
</evidence>
<reference evidence="3 4" key="1">
    <citation type="submission" date="2021-03" db="EMBL/GenBank/DDBJ databases">
        <title>Fibrella sp. HMF5405 genome sequencing and assembly.</title>
        <authorList>
            <person name="Kang H."/>
            <person name="Kim H."/>
            <person name="Bae S."/>
            <person name="Joh K."/>
        </authorList>
    </citation>
    <scope>NUCLEOTIDE SEQUENCE [LARGE SCALE GENOMIC DNA]</scope>
    <source>
        <strain evidence="3 4">HMF5405</strain>
    </source>
</reference>
<comment type="similarity">
    <text evidence="2">Belongs to the histone H1/H5 family. HCT subfamily.</text>
</comment>
<sequence>MEAYDQITEIVDKMKIDVEKARAGNNNAGVRVRKSAMEISKLTNVLRQQTLAKMKE</sequence>
<keyword evidence="4" id="KW-1185">Reference proteome</keyword>
<dbReference type="InterPro" id="IPR010886">
    <property type="entry name" value="Hc1"/>
</dbReference>